<dbReference type="OrthoDB" id="456116at2"/>
<dbReference type="Proteomes" id="UP000191901">
    <property type="component" value="Chromosome"/>
</dbReference>
<evidence type="ECO:0008006" key="4">
    <source>
        <dbReference type="Google" id="ProtNLM"/>
    </source>
</evidence>
<feature type="region of interest" description="Disordered" evidence="1">
    <location>
        <begin position="1"/>
        <end position="21"/>
    </location>
</feature>
<organism evidence="2 3">
    <name type="scientific">Halomicronema hongdechloris C2206</name>
    <dbReference type="NCBI Taxonomy" id="1641165"/>
    <lineage>
        <taxon>Bacteria</taxon>
        <taxon>Bacillati</taxon>
        <taxon>Cyanobacteriota</taxon>
        <taxon>Cyanophyceae</taxon>
        <taxon>Nodosilineales</taxon>
        <taxon>Nodosilineaceae</taxon>
        <taxon>Halomicronema</taxon>
    </lineage>
</organism>
<feature type="compositionally biased region" description="Polar residues" evidence="1">
    <location>
        <begin position="1"/>
        <end position="20"/>
    </location>
</feature>
<protein>
    <recommendedName>
        <fullName evidence="4">DUF1997 domain-containing protein</fullName>
    </recommendedName>
</protein>
<gene>
    <name evidence="2" type="ORF">XM38_022260</name>
</gene>
<dbReference type="AlphaFoldDB" id="A0A1Z3HLU9"/>
<accession>A0A1Z3HLU9</accession>
<proteinExistence type="predicted"/>
<keyword evidence="3" id="KW-1185">Reference proteome</keyword>
<evidence type="ECO:0000313" key="2">
    <source>
        <dbReference type="EMBL" id="ASC71274.1"/>
    </source>
</evidence>
<dbReference type="KEGG" id="hhg:XM38_022260"/>
<dbReference type="EMBL" id="CP021983">
    <property type="protein sequence ID" value="ASC71274.1"/>
    <property type="molecule type" value="Genomic_DNA"/>
</dbReference>
<evidence type="ECO:0000313" key="3">
    <source>
        <dbReference type="Proteomes" id="UP000191901"/>
    </source>
</evidence>
<name>A0A1Z3HLU9_9CYAN</name>
<dbReference type="Pfam" id="PF09366">
    <property type="entry name" value="DUF1997"/>
    <property type="match status" value="1"/>
</dbReference>
<dbReference type="STRING" id="1641165.XM38_23695"/>
<dbReference type="InterPro" id="IPR023393">
    <property type="entry name" value="START-like_dom_sf"/>
</dbReference>
<evidence type="ECO:0000256" key="1">
    <source>
        <dbReference type="SAM" id="MobiDB-lite"/>
    </source>
</evidence>
<reference evidence="2 3" key="1">
    <citation type="journal article" date="2016" name="Biochim. Biophys. Acta">
        <title>Characterization of red-shifted phycobilisomes isolated from the chlorophyll f-containing cyanobacterium Halomicronema hongdechloris.</title>
        <authorList>
            <person name="Li Y."/>
            <person name="Lin Y."/>
            <person name="Garvey C.J."/>
            <person name="Birch D."/>
            <person name="Corkery R.W."/>
            <person name="Loughlin P.C."/>
            <person name="Scheer H."/>
            <person name="Willows R.D."/>
            <person name="Chen M."/>
        </authorList>
    </citation>
    <scope>NUCLEOTIDE SEQUENCE [LARGE SCALE GENOMIC DNA]</scope>
    <source>
        <strain evidence="2 3">C2206</strain>
    </source>
</reference>
<dbReference type="InterPro" id="IPR018971">
    <property type="entry name" value="DUF1997"/>
</dbReference>
<dbReference type="Gene3D" id="3.30.530.20">
    <property type="match status" value="1"/>
</dbReference>
<sequence>MQASGNSLPSNPAPMTTALSPLTKPVVDPADIAEASNDKAPATFTGAYIGEMEMIADVSTVASYLDDHPTWFLHCAHPMRAEPLVDNGYALTVGNFSALGYEIEPRIGLHLLPQQAGIYRIETIPISGEEAKHYTVDFRAEMVLKEEATVKGDLITQVSWQLGLTVAIQFPRFIQALPHTLVKTSGDRLLTEVVRQASRRLTRKVQEDFHRRLALPLPSSHQRHRFWHR</sequence>